<evidence type="ECO:0000313" key="2">
    <source>
        <dbReference type="Proteomes" id="UP000326565"/>
    </source>
</evidence>
<protein>
    <submittedName>
        <fullName evidence="1">Uncharacterized protein</fullName>
    </submittedName>
</protein>
<reference evidence="1 2" key="1">
    <citation type="submission" date="2019-04" db="EMBL/GenBank/DDBJ databases">
        <title>Friends and foes A comparative genomics study of 23 Aspergillus species from section Flavi.</title>
        <authorList>
            <consortium name="DOE Joint Genome Institute"/>
            <person name="Kjaerbolling I."/>
            <person name="Vesth T."/>
            <person name="Frisvad J.C."/>
            <person name="Nybo J.L."/>
            <person name="Theobald S."/>
            <person name="Kildgaard S."/>
            <person name="Isbrandt T."/>
            <person name="Kuo A."/>
            <person name="Sato A."/>
            <person name="Lyhne E.K."/>
            <person name="Kogle M.E."/>
            <person name="Wiebenga A."/>
            <person name="Kun R.S."/>
            <person name="Lubbers R.J."/>
            <person name="Makela M.R."/>
            <person name="Barry K."/>
            <person name="Chovatia M."/>
            <person name="Clum A."/>
            <person name="Daum C."/>
            <person name="Haridas S."/>
            <person name="He G."/>
            <person name="LaButti K."/>
            <person name="Lipzen A."/>
            <person name="Mondo S."/>
            <person name="Riley R."/>
            <person name="Salamov A."/>
            <person name="Simmons B.A."/>
            <person name="Magnuson J.K."/>
            <person name="Henrissat B."/>
            <person name="Mortensen U.H."/>
            <person name="Larsen T.O."/>
            <person name="Devries R.P."/>
            <person name="Grigoriev I.V."/>
            <person name="Machida M."/>
            <person name="Baker S.E."/>
            <person name="Andersen M.R."/>
        </authorList>
    </citation>
    <scope>NUCLEOTIDE SEQUENCE [LARGE SCALE GENOMIC DNA]</scope>
    <source>
        <strain evidence="1 2">CBS 151.66</strain>
    </source>
</reference>
<sequence>MPTANPKLPYPVVLPQRRPKYRKRGFIRAYAPVQEDFGIGQTMFLEFLETSNRVCQAAPWLQAINLAGIGTMFMPPAIGVAVGIAI</sequence>
<keyword evidence="2" id="KW-1185">Reference proteome</keyword>
<dbReference type="EMBL" id="ML732431">
    <property type="protein sequence ID" value="KAB8067922.1"/>
    <property type="molecule type" value="Genomic_DNA"/>
</dbReference>
<dbReference type="OrthoDB" id="3433125at2759"/>
<name>A0A5N5WLL6_9EURO</name>
<dbReference type="AlphaFoldDB" id="A0A5N5WLL6"/>
<dbReference type="PANTHER" id="PTHR38887">
    <property type="entry name" value="CHROMOSOME 21, WHOLE GENOME SHOTGUN SEQUENCE"/>
    <property type="match status" value="1"/>
</dbReference>
<dbReference type="Proteomes" id="UP000326565">
    <property type="component" value="Unassembled WGS sequence"/>
</dbReference>
<evidence type="ECO:0000313" key="1">
    <source>
        <dbReference type="EMBL" id="KAB8067922.1"/>
    </source>
</evidence>
<gene>
    <name evidence="1" type="ORF">BDV29DRAFT_185394</name>
</gene>
<proteinExistence type="predicted"/>
<accession>A0A5N5WLL6</accession>
<dbReference type="InterPro" id="IPR053221">
    <property type="entry name" value="Burnettramic_acid_biosynth"/>
</dbReference>
<dbReference type="PANTHER" id="PTHR38887:SF1">
    <property type="entry name" value="RAS MODIFICATION PROTEIN ERF4"/>
    <property type="match status" value="1"/>
</dbReference>
<organism evidence="1 2">
    <name type="scientific">Aspergillus leporis</name>
    <dbReference type="NCBI Taxonomy" id="41062"/>
    <lineage>
        <taxon>Eukaryota</taxon>
        <taxon>Fungi</taxon>
        <taxon>Dikarya</taxon>
        <taxon>Ascomycota</taxon>
        <taxon>Pezizomycotina</taxon>
        <taxon>Eurotiomycetes</taxon>
        <taxon>Eurotiomycetidae</taxon>
        <taxon>Eurotiales</taxon>
        <taxon>Aspergillaceae</taxon>
        <taxon>Aspergillus</taxon>
        <taxon>Aspergillus subgen. Circumdati</taxon>
    </lineage>
</organism>